<dbReference type="Pfam" id="PF00534">
    <property type="entry name" value="Glycos_transf_1"/>
    <property type="match status" value="1"/>
</dbReference>
<comment type="pathway">
    <text evidence="3 8">Glycan biosynthesis; glycogen biosynthesis.</text>
</comment>
<gene>
    <name evidence="11" type="primary">glgA_2</name>
    <name evidence="8" type="synonym">glgA</name>
    <name evidence="11" type="ORF">Pla52o_44580</name>
</gene>
<dbReference type="PANTHER" id="PTHR45825">
    <property type="entry name" value="GRANULE-BOUND STARCH SYNTHASE 1, CHLOROPLASTIC/AMYLOPLASTIC"/>
    <property type="match status" value="1"/>
</dbReference>
<dbReference type="EMBL" id="SJPT01000008">
    <property type="protein sequence ID" value="TWU20580.1"/>
    <property type="molecule type" value="Genomic_DNA"/>
</dbReference>
<evidence type="ECO:0000256" key="8">
    <source>
        <dbReference type="HAMAP-Rule" id="MF_00484"/>
    </source>
</evidence>
<feature type="binding site" evidence="8">
    <location>
        <position position="15"/>
    </location>
    <ligand>
        <name>ADP-alpha-D-glucose</name>
        <dbReference type="ChEBI" id="CHEBI:57498"/>
    </ligand>
</feature>
<dbReference type="GO" id="GO:0009011">
    <property type="term" value="F:alpha-1,4-glucan glucosyltransferase (ADP-glucose donor) activity"/>
    <property type="evidence" value="ECO:0007669"/>
    <property type="project" value="UniProtKB-UniRule"/>
</dbReference>
<evidence type="ECO:0000256" key="1">
    <source>
        <dbReference type="ARBA" id="ARBA00001478"/>
    </source>
</evidence>
<evidence type="ECO:0000259" key="10">
    <source>
        <dbReference type="Pfam" id="PF08323"/>
    </source>
</evidence>
<comment type="function">
    <text evidence="2 8">Synthesizes alpha-1,4-glucan chains using ADP-glucose.</text>
</comment>
<comment type="catalytic activity">
    <reaction evidence="1 8">
        <text>[(1-&gt;4)-alpha-D-glucosyl](n) + ADP-alpha-D-glucose = [(1-&gt;4)-alpha-D-glucosyl](n+1) + ADP + H(+)</text>
        <dbReference type="Rhea" id="RHEA:18189"/>
        <dbReference type="Rhea" id="RHEA-COMP:9584"/>
        <dbReference type="Rhea" id="RHEA-COMP:9587"/>
        <dbReference type="ChEBI" id="CHEBI:15378"/>
        <dbReference type="ChEBI" id="CHEBI:15444"/>
        <dbReference type="ChEBI" id="CHEBI:57498"/>
        <dbReference type="ChEBI" id="CHEBI:456216"/>
        <dbReference type="EC" id="2.4.1.21"/>
    </reaction>
</comment>
<dbReference type="Gene3D" id="3.40.50.2000">
    <property type="entry name" value="Glycogen Phosphorylase B"/>
    <property type="match status" value="2"/>
</dbReference>
<dbReference type="InterPro" id="IPR001296">
    <property type="entry name" value="Glyco_trans_1"/>
</dbReference>
<reference evidence="11 12" key="1">
    <citation type="submission" date="2019-02" db="EMBL/GenBank/DDBJ databases">
        <title>Deep-cultivation of Planctomycetes and their phenomic and genomic characterization uncovers novel biology.</title>
        <authorList>
            <person name="Wiegand S."/>
            <person name="Jogler M."/>
            <person name="Boedeker C."/>
            <person name="Pinto D."/>
            <person name="Vollmers J."/>
            <person name="Rivas-Marin E."/>
            <person name="Kohn T."/>
            <person name="Peeters S.H."/>
            <person name="Heuer A."/>
            <person name="Rast P."/>
            <person name="Oberbeckmann S."/>
            <person name="Bunk B."/>
            <person name="Jeske O."/>
            <person name="Meyerdierks A."/>
            <person name="Storesund J.E."/>
            <person name="Kallscheuer N."/>
            <person name="Luecker S."/>
            <person name="Lage O.M."/>
            <person name="Pohl T."/>
            <person name="Merkel B.J."/>
            <person name="Hornburger P."/>
            <person name="Mueller R.-W."/>
            <person name="Bruemmer F."/>
            <person name="Labrenz M."/>
            <person name="Spormann A.M."/>
            <person name="Op Den Camp H."/>
            <person name="Overmann J."/>
            <person name="Amann R."/>
            <person name="Jetten M.S.M."/>
            <person name="Mascher T."/>
            <person name="Medema M.H."/>
            <person name="Devos D.P."/>
            <person name="Kaster A.-K."/>
            <person name="Ovreas L."/>
            <person name="Rohde M."/>
            <person name="Galperin M.Y."/>
            <person name="Jogler C."/>
        </authorList>
    </citation>
    <scope>NUCLEOTIDE SEQUENCE [LARGE SCALE GENOMIC DNA]</scope>
    <source>
        <strain evidence="11 12">Pla52o</strain>
    </source>
</reference>
<dbReference type="PANTHER" id="PTHR45825:SF11">
    <property type="entry name" value="ALPHA AMYLASE DOMAIN-CONTAINING PROTEIN"/>
    <property type="match status" value="1"/>
</dbReference>
<dbReference type="InterPro" id="IPR013534">
    <property type="entry name" value="Starch_synth_cat_dom"/>
</dbReference>
<evidence type="ECO:0000259" key="9">
    <source>
        <dbReference type="Pfam" id="PF00534"/>
    </source>
</evidence>
<keyword evidence="7 8" id="KW-0320">Glycogen biosynthesis</keyword>
<protein>
    <recommendedName>
        <fullName evidence="8">Glycogen synthase</fullName>
        <ecNumber evidence="8">2.4.1.21</ecNumber>
    </recommendedName>
    <alternativeName>
        <fullName evidence="8">Starch [bacterial glycogen] synthase</fullName>
    </alternativeName>
</protein>
<proteinExistence type="inferred from homology"/>
<dbReference type="Pfam" id="PF08323">
    <property type="entry name" value="Glyco_transf_5"/>
    <property type="match status" value="1"/>
</dbReference>
<sequence length="507" mass="56561">MNIVFLSTEAVPFAKTGGLADVCGTLPSKVAALGHQTAVIMPAFRSIRSAGLPIESTDTSFAVPMSRQKLVGARLLKSHLPEQQVPVWFIDQPQYFDRESLYGTSTGDYPDNAERFAFFCRAALQTIARLEWPVDIVHCNDWQTGLIPAMMAAQPDASPWIKNAATIFTVHNLAYQGHFDREAFRWTGLDWKHFNSNEFEYYNHLNFLKTGIISADMITTVSPKYADEICGPEQGCGLDEVLRGRSSRLSGIINGIDEAVWNPETDKKLAATYDTRFYKQGKLANKRAIQHRFGLEPDESLPMLGLVGRLASQKGWDMILPVIRSHLTEDRPTQWVVLGSGEARYEEELRKLAQAFPKHFALYLGFSDELAHQIEAASDIFLMPSLYEPCGLNQLYSLRYGTIPVVTRTGGLANTVVDCSDATLADGTATGFFVPEMNAASLDETIGRALHLRYHEKEKWEQIIQTGMAQDFSWRNSADQYVELYARTIALKKGTALPDCEASDALI</sequence>
<dbReference type="HAMAP" id="MF_00484">
    <property type="entry name" value="Glycogen_synth"/>
    <property type="match status" value="1"/>
</dbReference>
<dbReference type="UniPathway" id="UPA00164"/>
<evidence type="ECO:0000313" key="11">
    <source>
        <dbReference type="EMBL" id="TWU20580.1"/>
    </source>
</evidence>
<dbReference type="OrthoDB" id="9808590at2"/>
<dbReference type="GO" id="GO:0005978">
    <property type="term" value="P:glycogen biosynthetic process"/>
    <property type="evidence" value="ECO:0007669"/>
    <property type="project" value="UniProtKB-UniRule"/>
</dbReference>
<evidence type="ECO:0000256" key="2">
    <source>
        <dbReference type="ARBA" id="ARBA00002764"/>
    </source>
</evidence>
<dbReference type="GO" id="GO:0004373">
    <property type="term" value="F:alpha-1,4-glucan glucosyltransferase (UDP-glucose donor) activity"/>
    <property type="evidence" value="ECO:0007669"/>
    <property type="project" value="InterPro"/>
</dbReference>
<dbReference type="CDD" id="cd03791">
    <property type="entry name" value="GT5_Glycogen_synthase_DULL1-like"/>
    <property type="match status" value="1"/>
</dbReference>
<dbReference type="InterPro" id="IPR011835">
    <property type="entry name" value="GS/SS"/>
</dbReference>
<keyword evidence="6 8" id="KW-0808">Transferase</keyword>
<evidence type="ECO:0000256" key="7">
    <source>
        <dbReference type="ARBA" id="ARBA00023056"/>
    </source>
</evidence>
<evidence type="ECO:0000313" key="12">
    <source>
        <dbReference type="Proteomes" id="UP000316304"/>
    </source>
</evidence>
<dbReference type="NCBIfam" id="TIGR02095">
    <property type="entry name" value="glgA"/>
    <property type="match status" value="1"/>
</dbReference>
<dbReference type="EC" id="2.4.1.21" evidence="8"/>
<keyword evidence="12" id="KW-1185">Reference proteome</keyword>
<evidence type="ECO:0000256" key="5">
    <source>
        <dbReference type="ARBA" id="ARBA00022676"/>
    </source>
</evidence>
<feature type="domain" description="Glycosyl transferase family 1" evidence="9">
    <location>
        <begin position="291"/>
        <end position="460"/>
    </location>
</feature>
<dbReference type="RefSeq" id="WP_146596500.1">
    <property type="nucleotide sequence ID" value="NZ_SJPT01000008.1"/>
</dbReference>
<dbReference type="SUPFAM" id="SSF53756">
    <property type="entry name" value="UDP-Glycosyltransferase/glycogen phosphorylase"/>
    <property type="match status" value="1"/>
</dbReference>
<name>A0A5C6C7H4_9BACT</name>
<evidence type="ECO:0000256" key="6">
    <source>
        <dbReference type="ARBA" id="ARBA00022679"/>
    </source>
</evidence>
<evidence type="ECO:0000256" key="3">
    <source>
        <dbReference type="ARBA" id="ARBA00004964"/>
    </source>
</evidence>
<accession>A0A5C6C7H4</accession>
<feature type="domain" description="Starch synthase catalytic" evidence="10">
    <location>
        <begin position="2"/>
        <end position="243"/>
    </location>
</feature>
<comment type="similarity">
    <text evidence="4 8">Belongs to the glycosyltransferase 1 family. Bacterial/plant glycogen synthase subfamily.</text>
</comment>
<dbReference type="NCBIfam" id="NF001899">
    <property type="entry name" value="PRK00654.1-2"/>
    <property type="match status" value="1"/>
</dbReference>
<organism evidence="11 12">
    <name type="scientific">Novipirellula galeiformis</name>
    <dbReference type="NCBI Taxonomy" id="2528004"/>
    <lineage>
        <taxon>Bacteria</taxon>
        <taxon>Pseudomonadati</taxon>
        <taxon>Planctomycetota</taxon>
        <taxon>Planctomycetia</taxon>
        <taxon>Pirellulales</taxon>
        <taxon>Pirellulaceae</taxon>
        <taxon>Novipirellula</taxon>
    </lineage>
</organism>
<dbReference type="Proteomes" id="UP000316304">
    <property type="component" value="Unassembled WGS sequence"/>
</dbReference>
<dbReference type="AlphaFoldDB" id="A0A5C6C7H4"/>
<comment type="caution">
    <text evidence="11">The sequence shown here is derived from an EMBL/GenBank/DDBJ whole genome shotgun (WGS) entry which is preliminary data.</text>
</comment>
<evidence type="ECO:0000256" key="4">
    <source>
        <dbReference type="ARBA" id="ARBA00010281"/>
    </source>
</evidence>
<keyword evidence="5 8" id="KW-0328">Glycosyltransferase</keyword>